<feature type="compositionally biased region" description="Acidic residues" evidence="16">
    <location>
        <begin position="365"/>
        <end position="379"/>
    </location>
</feature>
<dbReference type="PANTHER" id="PTHR20973:SF0">
    <property type="entry name" value="NON-STRUCTURAL MAINTENANCE OF CHROMOSOMES ELEMENT 1 HOMOLOG"/>
    <property type="match status" value="1"/>
</dbReference>
<dbReference type="EMBL" id="VNKQ01000006">
    <property type="protein sequence ID" value="KAG0650470.1"/>
    <property type="molecule type" value="Genomic_DNA"/>
</dbReference>
<comment type="function">
    <text evidence="15">Acts in a DNA repair pathway for removal of UV-induced DNA damage that is distinct from classical nucleotide excision repair and in repair of ionizing radiation damage. Functions in homologous recombination repair of DNA double strand breaks and in recovery of stalled replication forks.</text>
</comment>
<keyword evidence="6 15" id="KW-0808">Transferase</keyword>
<evidence type="ECO:0000256" key="8">
    <source>
        <dbReference type="ARBA" id="ARBA00022763"/>
    </source>
</evidence>
<dbReference type="GO" id="GO:0005634">
    <property type="term" value="C:nucleus"/>
    <property type="evidence" value="ECO:0007669"/>
    <property type="project" value="UniProtKB-SubCell"/>
</dbReference>
<keyword evidence="14 15" id="KW-0539">Nucleus</keyword>
<name>A0A9P6VMT8_9HELO</name>
<keyword evidence="20" id="KW-1185">Reference proteome</keyword>
<keyword evidence="12 15" id="KW-0233">DNA recombination</keyword>
<feature type="region of interest" description="Disordered" evidence="16">
    <location>
        <begin position="352"/>
        <end position="379"/>
    </location>
</feature>
<protein>
    <recommendedName>
        <fullName evidence="5 15">Non-structural maintenance of chromosomes element 1 homolog</fullName>
        <ecNumber evidence="4 15">2.3.2.27</ecNumber>
    </recommendedName>
</protein>
<evidence type="ECO:0000256" key="10">
    <source>
        <dbReference type="ARBA" id="ARBA00022786"/>
    </source>
</evidence>
<evidence type="ECO:0000256" key="3">
    <source>
        <dbReference type="ARBA" id="ARBA00010258"/>
    </source>
</evidence>
<evidence type="ECO:0000256" key="14">
    <source>
        <dbReference type="ARBA" id="ARBA00023242"/>
    </source>
</evidence>
<evidence type="ECO:0000313" key="19">
    <source>
        <dbReference type="EMBL" id="KAG0650470.1"/>
    </source>
</evidence>
<evidence type="ECO:0000256" key="12">
    <source>
        <dbReference type="ARBA" id="ARBA00023172"/>
    </source>
</evidence>
<dbReference type="CDD" id="cd16493">
    <property type="entry name" value="RING-CH-C4HC3_NSE1"/>
    <property type="match status" value="1"/>
</dbReference>
<dbReference type="Proteomes" id="UP000785200">
    <property type="component" value="Unassembled WGS sequence"/>
</dbReference>
<evidence type="ECO:0000256" key="9">
    <source>
        <dbReference type="ARBA" id="ARBA00022771"/>
    </source>
</evidence>
<keyword evidence="9 15" id="KW-0863">Zinc-finger</keyword>
<dbReference type="GO" id="GO:0030915">
    <property type="term" value="C:Smc5-Smc6 complex"/>
    <property type="evidence" value="ECO:0007669"/>
    <property type="project" value="UniProtKB-UniRule"/>
</dbReference>
<dbReference type="Pfam" id="PF07574">
    <property type="entry name" value="SMC_Nse1"/>
    <property type="match status" value="1"/>
</dbReference>
<comment type="subunit">
    <text evidence="15">Component of the Smc5-Smc6 complex.</text>
</comment>
<dbReference type="InterPro" id="IPR007361">
    <property type="entry name" value="DUF427"/>
</dbReference>
<dbReference type="EC" id="2.3.2.27" evidence="4 15"/>
<evidence type="ECO:0000256" key="1">
    <source>
        <dbReference type="ARBA" id="ARBA00000900"/>
    </source>
</evidence>
<dbReference type="PANTHER" id="PTHR20973">
    <property type="entry name" value="NON-SMC ELEMENT 1-RELATED"/>
    <property type="match status" value="1"/>
</dbReference>
<dbReference type="Pfam" id="PF08746">
    <property type="entry name" value="zf-RING-like"/>
    <property type="match status" value="1"/>
</dbReference>
<dbReference type="Pfam" id="PF04248">
    <property type="entry name" value="NTP_transf_9"/>
    <property type="match status" value="1"/>
</dbReference>
<reference evidence="19" key="1">
    <citation type="submission" date="2019-07" db="EMBL/GenBank/DDBJ databases">
        <title>Hyphodiscus hymeniophilus genome sequencing and assembly.</title>
        <authorList>
            <person name="Kramer G."/>
            <person name="Nodwell J."/>
        </authorList>
    </citation>
    <scope>NUCLEOTIDE SEQUENCE</scope>
    <source>
        <strain evidence="19">ATCC 34498</strain>
    </source>
</reference>
<evidence type="ECO:0000256" key="15">
    <source>
        <dbReference type="RuleBase" id="RU368018"/>
    </source>
</evidence>
<evidence type="ECO:0000256" key="7">
    <source>
        <dbReference type="ARBA" id="ARBA00022723"/>
    </source>
</evidence>
<comment type="similarity">
    <text evidence="3 15">Belongs to the NSE1 family.</text>
</comment>
<dbReference type="Gene3D" id="3.90.1150.220">
    <property type="match status" value="1"/>
</dbReference>
<evidence type="ECO:0000256" key="11">
    <source>
        <dbReference type="ARBA" id="ARBA00022833"/>
    </source>
</evidence>
<dbReference type="Gene3D" id="2.170.150.40">
    <property type="entry name" value="Domain of unknown function (DUF427)"/>
    <property type="match status" value="1"/>
</dbReference>
<dbReference type="InterPro" id="IPR014857">
    <property type="entry name" value="Nse1_RING_C4HC3-type"/>
</dbReference>
<feature type="domain" description="DUF427" evidence="17">
    <location>
        <begin position="9"/>
        <end position="68"/>
    </location>
</feature>
<evidence type="ECO:0000259" key="18">
    <source>
        <dbReference type="Pfam" id="PF08746"/>
    </source>
</evidence>
<dbReference type="InterPro" id="IPR036388">
    <property type="entry name" value="WH-like_DNA-bd_sf"/>
</dbReference>
<evidence type="ECO:0000313" key="20">
    <source>
        <dbReference type="Proteomes" id="UP000785200"/>
    </source>
</evidence>
<gene>
    <name evidence="19" type="ORF">D0Z07_3176</name>
</gene>
<keyword evidence="11 15" id="KW-0862">Zinc</keyword>
<evidence type="ECO:0000256" key="4">
    <source>
        <dbReference type="ARBA" id="ARBA00012483"/>
    </source>
</evidence>
<dbReference type="GO" id="GO:0061630">
    <property type="term" value="F:ubiquitin protein ligase activity"/>
    <property type="evidence" value="ECO:0007669"/>
    <property type="project" value="UniProtKB-EC"/>
</dbReference>
<evidence type="ECO:0000259" key="17">
    <source>
        <dbReference type="Pfam" id="PF04248"/>
    </source>
</evidence>
<comment type="catalytic activity">
    <reaction evidence="1 15">
        <text>S-ubiquitinyl-[E2 ubiquitin-conjugating enzyme]-L-cysteine + [acceptor protein]-L-lysine = [E2 ubiquitin-conjugating enzyme]-L-cysteine + N(6)-ubiquitinyl-[acceptor protein]-L-lysine.</text>
        <dbReference type="EC" id="2.3.2.27"/>
    </reaction>
</comment>
<dbReference type="AlphaFoldDB" id="A0A9P6VMT8"/>
<proteinExistence type="inferred from homology"/>
<evidence type="ECO:0000256" key="16">
    <source>
        <dbReference type="SAM" id="MobiDB-lite"/>
    </source>
</evidence>
<evidence type="ECO:0000256" key="2">
    <source>
        <dbReference type="ARBA" id="ARBA00004123"/>
    </source>
</evidence>
<dbReference type="OrthoDB" id="185455at2759"/>
<feature type="region of interest" description="Disordered" evidence="16">
    <location>
        <begin position="205"/>
        <end position="225"/>
    </location>
</feature>
<dbReference type="GO" id="GO:0008270">
    <property type="term" value="F:zinc ion binding"/>
    <property type="evidence" value="ECO:0007669"/>
    <property type="project" value="UniProtKB-KW"/>
</dbReference>
<evidence type="ECO:0000256" key="13">
    <source>
        <dbReference type="ARBA" id="ARBA00023204"/>
    </source>
</evidence>
<evidence type="ECO:0000256" key="6">
    <source>
        <dbReference type="ARBA" id="ARBA00022679"/>
    </source>
</evidence>
<dbReference type="InterPro" id="IPR038694">
    <property type="entry name" value="DUF427_sf"/>
</dbReference>
<dbReference type="GO" id="GO:0000724">
    <property type="term" value="P:double-strand break repair via homologous recombination"/>
    <property type="evidence" value="ECO:0007669"/>
    <property type="project" value="TreeGrafter"/>
</dbReference>
<feature type="domain" description="Non-structural maintenance of chromosomes element 1 RING C4HC3-type" evidence="18">
    <location>
        <begin position="285"/>
        <end position="327"/>
    </location>
</feature>
<dbReference type="InterPro" id="IPR011513">
    <property type="entry name" value="Nse1"/>
</dbReference>
<keyword evidence="7 15" id="KW-0479">Metal-binding</keyword>
<comment type="subcellular location">
    <subcellularLocation>
        <location evidence="2 15">Nucleus</location>
    </subcellularLocation>
</comment>
<evidence type="ECO:0000256" key="5">
    <source>
        <dbReference type="ARBA" id="ARBA00019422"/>
    </source>
</evidence>
<dbReference type="InterPro" id="IPR013083">
    <property type="entry name" value="Znf_RING/FYVE/PHD"/>
</dbReference>
<comment type="caution">
    <text evidence="19">The sequence shown here is derived from an EMBL/GenBank/DDBJ whole genome shotgun (WGS) entry which is preliminary data.</text>
</comment>
<keyword evidence="13 15" id="KW-0234">DNA repair</keyword>
<dbReference type="Gene3D" id="3.30.40.10">
    <property type="entry name" value="Zinc/RING finger domain, C3HC4 (zinc finger)"/>
    <property type="match status" value="1"/>
</dbReference>
<sequence>MKWLKAMSTSVNMEMLSKTSHGTSCPWKGRAAYYTIKTDKTEFKNSAWYYPAPFEKATNIKDYVAFWQYNDGNRAFLQALMARGTMTFKQGQEVLSTIFTIQEERETAPDQVTQEDFDSYISAAADKISPFDYEIRTTVHQFTKEKISAIVNATSDPITQMATTRTQEEMFFVRRMIDAMFETYNTRRREVMGVTSMQALERKITKGVSGARQSEGGEQGADKGVTNDQAEKCLNGLVAEGWFERSKEGWYTLSPRALMELQTWLVTEYNDEDADAEDWQRIKFCEACKGIMTVGRRCGDLDCNVRVHDICQEAFFNSRGEKKCPRCQTKWDGKLFVGQRAITSTDEYLKGKRRSGGARKSQVEVEVDEEEVADEDEDE</sequence>
<accession>A0A9P6VMT8</accession>
<dbReference type="Gene3D" id="1.10.10.10">
    <property type="entry name" value="Winged helix-like DNA-binding domain superfamily/Winged helix DNA-binding domain"/>
    <property type="match status" value="1"/>
</dbReference>
<keyword evidence="8 15" id="KW-0227">DNA damage</keyword>
<keyword evidence="10 15" id="KW-0833">Ubl conjugation pathway</keyword>
<organism evidence="19 20">
    <name type="scientific">Hyphodiscus hymeniophilus</name>
    <dbReference type="NCBI Taxonomy" id="353542"/>
    <lineage>
        <taxon>Eukaryota</taxon>
        <taxon>Fungi</taxon>
        <taxon>Dikarya</taxon>
        <taxon>Ascomycota</taxon>
        <taxon>Pezizomycotina</taxon>
        <taxon>Leotiomycetes</taxon>
        <taxon>Helotiales</taxon>
        <taxon>Hyphodiscaceae</taxon>
        <taxon>Hyphodiscus</taxon>
    </lineage>
</organism>